<dbReference type="PRINTS" id="PR00368">
    <property type="entry name" value="FADPNR"/>
</dbReference>
<evidence type="ECO:0000256" key="3">
    <source>
        <dbReference type="ARBA" id="ARBA00007588"/>
    </source>
</evidence>
<evidence type="ECO:0000256" key="2">
    <source>
        <dbReference type="ARBA" id="ARBA00004924"/>
    </source>
</evidence>
<dbReference type="Proteomes" id="UP000315400">
    <property type="component" value="Unassembled WGS sequence"/>
</dbReference>
<evidence type="ECO:0000313" key="9">
    <source>
        <dbReference type="Proteomes" id="UP000315400"/>
    </source>
</evidence>
<evidence type="ECO:0000256" key="4">
    <source>
        <dbReference type="ARBA" id="ARBA00022630"/>
    </source>
</evidence>
<reference evidence="8 9" key="1">
    <citation type="submission" date="2019-06" db="EMBL/GenBank/DDBJ databases">
        <title>Metagenome assembled Genome of Spiribacter salinus SL48-SHIP from the microbial mat of Salt Lake 48 (Novosibirsk region, Russia).</title>
        <authorList>
            <person name="Shipova A."/>
            <person name="Rozanov A.S."/>
            <person name="Bryanskaya A.V."/>
            <person name="Peltek S.E."/>
        </authorList>
    </citation>
    <scope>NUCLEOTIDE SEQUENCE [LARGE SCALE GENOMIC DNA]</scope>
    <source>
        <strain evidence="8">SL48-SHIP-2</strain>
    </source>
</reference>
<comment type="caution">
    <text evidence="8">The sequence shown here is derived from an EMBL/GenBank/DDBJ whole genome shotgun (WGS) entry which is preliminary data.</text>
</comment>
<keyword evidence="6" id="KW-0521">NADP</keyword>
<accession>A0A540VRF8</accession>
<dbReference type="SUPFAM" id="SSF51905">
    <property type="entry name" value="FAD/NAD(P)-binding domain"/>
    <property type="match status" value="2"/>
</dbReference>
<dbReference type="InterPro" id="IPR036188">
    <property type="entry name" value="FAD/NAD-bd_sf"/>
</dbReference>
<keyword evidence="5" id="KW-0274">FAD</keyword>
<dbReference type="AlphaFoldDB" id="A0A540VRF8"/>
<dbReference type="InterPro" id="IPR025700">
    <property type="entry name" value="Lys/Orn_oxygenase"/>
</dbReference>
<dbReference type="PANTHER" id="PTHR42802:SF1">
    <property type="entry name" value="L-ORNITHINE N(5)-MONOOXYGENASE"/>
    <property type="match status" value="1"/>
</dbReference>
<comment type="similarity">
    <text evidence="3">Belongs to the lysine N(6)-hydroxylase/L-ornithine N(5)-oxygenase family.</text>
</comment>
<keyword evidence="4" id="KW-0285">Flavoprotein</keyword>
<evidence type="ECO:0000256" key="7">
    <source>
        <dbReference type="ARBA" id="ARBA00023002"/>
    </source>
</evidence>
<name>A0A540VRF8_9GAMM</name>
<comment type="cofactor">
    <cofactor evidence="1">
        <name>FAD</name>
        <dbReference type="ChEBI" id="CHEBI:57692"/>
    </cofactor>
</comment>
<evidence type="ECO:0000313" key="8">
    <source>
        <dbReference type="EMBL" id="TQE99350.1"/>
    </source>
</evidence>
<dbReference type="Gene3D" id="3.50.50.60">
    <property type="entry name" value="FAD/NAD(P)-binding domain"/>
    <property type="match status" value="1"/>
</dbReference>
<organism evidence="8 9">
    <name type="scientific">Spiribacter salinus</name>
    <dbReference type="NCBI Taxonomy" id="1335746"/>
    <lineage>
        <taxon>Bacteria</taxon>
        <taxon>Pseudomonadati</taxon>
        <taxon>Pseudomonadota</taxon>
        <taxon>Gammaproteobacteria</taxon>
        <taxon>Chromatiales</taxon>
        <taxon>Ectothiorhodospiraceae</taxon>
        <taxon>Spiribacter</taxon>
    </lineage>
</organism>
<keyword evidence="7" id="KW-0560">Oxidoreductase</keyword>
<dbReference type="EMBL" id="VIFK01000069">
    <property type="protein sequence ID" value="TQE99350.1"/>
    <property type="molecule type" value="Genomic_DNA"/>
</dbReference>
<dbReference type="Pfam" id="PF13434">
    <property type="entry name" value="Lys_Orn_oxgnase"/>
    <property type="match status" value="1"/>
</dbReference>
<evidence type="ECO:0000256" key="5">
    <source>
        <dbReference type="ARBA" id="ARBA00022827"/>
    </source>
</evidence>
<proteinExistence type="inferred from homology"/>
<sequence>MPLRQQDSPGALAFQTSRHRDMRTPVRRLVGIGVGPFNLGLACLAQPITDLESVFFERKPAFDWHGNILMTHARMQTPFTADLVTPADPTSPFSFLNFLKQHGRLHAYMIRGDLYPLREEFNQYYQWCANQLENIHFGHDVTDVEYDDAQQCYRVHTENARTSTPAVTAASALVIGTGTVPRWPDGVPRNVNRIIHSSQYLAQRPRLRDCRRIAVVGGGQSGAEVFLDLLQGQDTHDHELLWLTRSTHFFPTEEGKLTLEMTSPTYIEHFFSLAASKRKDLIQAQHNLHKGSRLDTLAEIYDTMYAHHVRGSLRAKLLPATSLQRIDRERAGASLRLSLYHNHLETDSTREVDAVILATGYQDLLPGFMDRIADRILLDSSGHPDLDLNHAVDINRGEIFIQNMDLHTHGFSTSDLSVSYNDNSRILNTVTGRTVYPLNPGVLFQDFTPTGD</sequence>
<gene>
    <name evidence="8" type="ORF">FKY71_09080</name>
</gene>
<dbReference type="PANTHER" id="PTHR42802">
    <property type="entry name" value="MONOOXYGENASE"/>
    <property type="match status" value="1"/>
</dbReference>
<comment type="pathway">
    <text evidence="2">Siderophore biosynthesis.</text>
</comment>
<dbReference type="GO" id="GO:0016491">
    <property type="term" value="F:oxidoreductase activity"/>
    <property type="evidence" value="ECO:0007669"/>
    <property type="project" value="UniProtKB-KW"/>
</dbReference>
<evidence type="ECO:0000256" key="1">
    <source>
        <dbReference type="ARBA" id="ARBA00001974"/>
    </source>
</evidence>
<protein>
    <submittedName>
        <fullName evidence="8">Alcaligin biosynthesis protein</fullName>
    </submittedName>
</protein>
<evidence type="ECO:0000256" key="6">
    <source>
        <dbReference type="ARBA" id="ARBA00022857"/>
    </source>
</evidence>